<organism evidence="2 3">
    <name type="scientific">Enterovibrio norvegicus FF-454</name>
    <dbReference type="NCBI Taxonomy" id="1185651"/>
    <lineage>
        <taxon>Bacteria</taxon>
        <taxon>Pseudomonadati</taxon>
        <taxon>Pseudomonadota</taxon>
        <taxon>Gammaproteobacteria</taxon>
        <taxon>Vibrionales</taxon>
        <taxon>Vibrionaceae</taxon>
        <taxon>Enterovibrio</taxon>
    </lineage>
</organism>
<keyword evidence="3" id="KW-1185">Reference proteome</keyword>
<sequence>MAMSNTLKQIIYISSAEHPFTDLELSNMLAAIRKNNEQHNVTGMLLYKDGDFIQVIEGEEEVLEPLFKVICKDHRHYSVVELMRKTIPDRQFKNWSMGFHHINSDDPRLAEFNHFFDDTINHQVDAGEALNLLLVFRE</sequence>
<evidence type="ECO:0000313" key="3">
    <source>
        <dbReference type="Proteomes" id="UP000095039"/>
    </source>
</evidence>
<name>A0A1E5C201_9GAMM</name>
<dbReference type="SUPFAM" id="SSF54975">
    <property type="entry name" value="Acylphosphatase/BLUF domain-like"/>
    <property type="match status" value="1"/>
</dbReference>
<dbReference type="EMBL" id="AJWN02000090">
    <property type="protein sequence ID" value="OEE59182.1"/>
    <property type="molecule type" value="Genomic_DNA"/>
</dbReference>
<dbReference type="Pfam" id="PF04940">
    <property type="entry name" value="BLUF"/>
    <property type="match status" value="1"/>
</dbReference>
<dbReference type="InterPro" id="IPR007024">
    <property type="entry name" value="BLUF_domain"/>
</dbReference>
<dbReference type="GO" id="GO:0071949">
    <property type="term" value="F:FAD binding"/>
    <property type="evidence" value="ECO:0007669"/>
    <property type="project" value="InterPro"/>
</dbReference>
<dbReference type="Gene3D" id="3.30.70.100">
    <property type="match status" value="1"/>
</dbReference>
<proteinExistence type="predicted"/>
<dbReference type="GO" id="GO:0009882">
    <property type="term" value="F:blue light photoreceptor activity"/>
    <property type="evidence" value="ECO:0007669"/>
    <property type="project" value="InterPro"/>
</dbReference>
<protein>
    <submittedName>
        <fullName evidence="2">BLUF domain protein</fullName>
    </submittedName>
</protein>
<dbReference type="AlphaFoldDB" id="A0A1E5C201"/>
<dbReference type="InterPro" id="IPR036046">
    <property type="entry name" value="Acylphosphatase-like_dom_sf"/>
</dbReference>
<comment type="caution">
    <text evidence="2">The sequence shown here is derived from an EMBL/GenBank/DDBJ whole genome shotgun (WGS) entry which is preliminary data.</text>
</comment>
<reference evidence="2 3" key="1">
    <citation type="journal article" date="2012" name="Science">
        <title>Ecological populations of bacteria act as socially cohesive units of antibiotic production and resistance.</title>
        <authorList>
            <person name="Cordero O.X."/>
            <person name="Wildschutte H."/>
            <person name="Kirkup B."/>
            <person name="Proehl S."/>
            <person name="Ngo L."/>
            <person name="Hussain F."/>
            <person name="Le Roux F."/>
            <person name="Mincer T."/>
            <person name="Polz M.F."/>
        </authorList>
    </citation>
    <scope>NUCLEOTIDE SEQUENCE [LARGE SCALE GENOMIC DNA]</scope>
    <source>
        <strain evidence="2 3">FF-454</strain>
    </source>
</reference>
<dbReference type="SMART" id="SM01034">
    <property type="entry name" value="BLUF"/>
    <property type="match status" value="1"/>
</dbReference>
<feature type="domain" description="BLUF" evidence="1">
    <location>
        <begin position="7"/>
        <end position="98"/>
    </location>
</feature>
<accession>A0A1E5C201</accession>
<dbReference type="PROSITE" id="PS50925">
    <property type="entry name" value="BLUF"/>
    <property type="match status" value="1"/>
</dbReference>
<evidence type="ECO:0000259" key="1">
    <source>
        <dbReference type="PROSITE" id="PS50925"/>
    </source>
</evidence>
<evidence type="ECO:0000313" key="2">
    <source>
        <dbReference type="EMBL" id="OEE59182.1"/>
    </source>
</evidence>
<dbReference type="Proteomes" id="UP000095039">
    <property type="component" value="Unassembled WGS sequence"/>
</dbReference>
<gene>
    <name evidence="2" type="ORF">A1OK_03995</name>
</gene>